<dbReference type="OrthoDB" id="1879366at2759"/>
<dbReference type="PANTHER" id="PTHR42940:SF8">
    <property type="entry name" value="VACUOLAR PROTEIN SORTING-ASSOCIATED PROTEIN 11"/>
    <property type="match status" value="1"/>
</dbReference>
<dbReference type="GO" id="GO:0008270">
    <property type="term" value="F:zinc ion binding"/>
    <property type="evidence" value="ECO:0007669"/>
    <property type="project" value="InterPro"/>
</dbReference>
<dbReference type="SMART" id="SM00829">
    <property type="entry name" value="PKS_ER"/>
    <property type="match status" value="1"/>
</dbReference>
<dbReference type="Proteomes" id="UP000038010">
    <property type="component" value="Unassembled WGS sequence"/>
</dbReference>
<dbReference type="InterPro" id="IPR013149">
    <property type="entry name" value="ADH-like_C"/>
</dbReference>
<dbReference type="EMBL" id="LFJN01000013">
    <property type="protein sequence ID" value="KPI40019.1"/>
    <property type="molecule type" value="Genomic_DNA"/>
</dbReference>
<evidence type="ECO:0000256" key="5">
    <source>
        <dbReference type="ARBA" id="ARBA00023002"/>
    </source>
</evidence>
<dbReference type="GO" id="GO:0004022">
    <property type="term" value="F:alcohol dehydrogenase (NAD+) activity"/>
    <property type="evidence" value="ECO:0007669"/>
    <property type="project" value="TreeGrafter"/>
</dbReference>
<dbReference type="Pfam" id="PF00107">
    <property type="entry name" value="ADH_zinc_N"/>
    <property type="match status" value="1"/>
</dbReference>
<comment type="cofactor">
    <cofactor evidence="1 6">
        <name>Zn(2+)</name>
        <dbReference type="ChEBI" id="CHEBI:29105"/>
    </cofactor>
</comment>
<dbReference type="Gene3D" id="3.90.180.10">
    <property type="entry name" value="Medium-chain alcohol dehydrogenases, catalytic domain"/>
    <property type="match status" value="1"/>
</dbReference>
<gene>
    <name evidence="8" type="ORF">AB675_11261</name>
</gene>
<dbReference type="InterPro" id="IPR013154">
    <property type="entry name" value="ADH-like_N"/>
</dbReference>
<dbReference type="Pfam" id="PF08240">
    <property type="entry name" value="ADH_N"/>
    <property type="match status" value="1"/>
</dbReference>
<evidence type="ECO:0000256" key="2">
    <source>
        <dbReference type="ARBA" id="ARBA00008072"/>
    </source>
</evidence>
<dbReference type="FunFam" id="3.40.50.720:FF:000022">
    <property type="entry name" value="Cinnamyl alcohol dehydrogenase"/>
    <property type="match status" value="1"/>
</dbReference>
<dbReference type="InterPro" id="IPR047109">
    <property type="entry name" value="CAD-like"/>
</dbReference>
<evidence type="ECO:0000256" key="6">
    <source>
        <dbReference type="RuleBase" id="RU361277"/>
    </source>
</evidence>
<dbReference type="InterPro" id="IPR036291">
    <property type="entry name" value="NAD(P)-bd_dom_sf"/>
</dbReference>
<evidence type="ECO:0000256" key="4">
    <source>
        <dbReference type="ARBA" id="ARBA00022833"/>
    </source>
</evidence>
<dbReference type="GO" id="GO:0005737">
    <property type="term" value="C:cytoplasm"/>
    <property type="evidence" value="ECO:0007669"/>
    <property type="project" value="TreeGrafter"/>
</dbReference>
<dbReference type="STRING" id="1664694.A0A0N0NMB6"/>
<keyword evidence="5" id="KW-0560">Oxidoreductase</keyword>
<dbReference type="PANTHER" id="PTHR42940">
    <property type="entry name" value="ALCOHOL DEHYDROGENASE 1-RELATED"/>
    <property type="match status" value="1"/>
</dbReference>
<keyword evidence="3 6" id="KW-0479">Metal-binding</keyword>
<dbReference type="PROSITE" id="PS00059">
    <property type="entry name" value="ADH_ZINC"/>
    <property type="match status" value="1"/>
</dbReference>
<accession>A0A0N0NMB6</accession>
<dbReference type="GeneID" id="28731971"/>
<keyword evidence="4 6" id="KW-0862">Zinc</keyword>
<dbReference type="VEuPathDB" id="FungiDB:AB675_11261"/>
<dbReference type="Gene3D" id="3.40.50.720">
    <property type="entry name" value="NAD(P)-binding Rossmann-like Domain"/>
    <property type="match status" value="1"/>
</dbReference>
<keyword evidence="9" id="KW-1185">Reference proteome</keyword>
<comment type="caution">
    <text evidence="8">The sequence shown here is derived from an EMBL/GenBank/DDBJ whole genome shotgun (WGS) entry which is preliminary data.</text>
</comment>
<dbReference type="SUPFAM" id="SSF51735">
    <property type="entry name" value="NAD(P)-binding Rossmann-fold domains"/>
    <property type="match status" value="1"/>
</dbReference>
<dbReference type="SUPFAM" id="SSF50129">
    <property type="entry name" value="GroES-like"/>
    <property type="match status" value="1"/>
</dbReference>
<evidence type="ECO:0000256" key="1">
    <source>
        <dbReference type="ARBA" id="ARBA00001947"/>
    </source>
</evidence>
<dbReference type="CDD" id="cd05283">
    <property type="entry name" value="CAD1"/>
    <property type="match status" value="1"/>
</dbReference>
<evidence type="ECO:0000259" key="7">
    <source>
        <dbReference type="SMART" id="SM00829"/>
    </source>
</evidence>
<proteinExistence type="inferred from homology"/>
<protein>
    <submittedName>
        <fullName evidence="8">Putative formaldehyde dehydrogenase AdhA</fullName>
    </submittedName>
</protein>
<dbReference type="InterPro" id="IPR011032">
    <property type="entry name" value="GroES-like_sf"/>
</dbReference>
<evidence type="ECO:0000313" key="9">
    <source>
        <dbReference type="Proteomes" id="UP000038010"/>
    </source>
</evidence>
<evidence type="ECO:0000313" key="8">
    <source>
        <dbReference type="EMBL" id="KPI40019.1"/>
    </source>
</evidence>
<dbReference type="AlphaFoldDB" id="A0A0N0NMB6"/>
<comment type="similarity">
    <text evidence="2 6">Belongs to the zinc-containing alcohol dehydrogenase family.</text>
</comment>
<evidence type="ECO:0000256" key="3">
    <source>
        <dbReference type="ARBA" id="ARBA00022723"/>
    </source>
</evidence>
<dbReference type="RefSeq" id="XP_017999982.1">
    <property type="nucleotide sequence ID" value="XM_018140091.1"/>
</dbReference>
<dbReference type="InterPro" id="IPR020843">
    <property type="entry name" value="ER"/>
</dbReference>
<name>A0A0N0NMB6_9EURO</name>
<dbReference type="InterPro" id="IPR002328">
    <property type="entry name" value="ADH_Zn_CS"/>
</dbReference>
<feature type="domain" description="Enoyl reductase (ER)" evidence="7">
    <location>
        <begin position="8"/>
        <end position="273"/>
    </location>
</feature>
<reference evidence="8 9" key="1">
    <citation type="submission" date="2015-06" db="EMBL/GenBank/DDBJ databases">
        <title>Draft genome of the ant-associated black yeast Phialophora attae CBS 131958.</title>
        <authorList>
            <person name="Moreno L.F."/>
            <person name="Stielow B.J."/>
            <person name="de Hoog S."/>
            <person name="Vicente V.A."/>
            <person name="Weiss V.A."/>
            <person name="de Vries M."/>
            <person name="Cruz L.M."/>
            <person name="Souza E.M."/>
        </authorList>
    </citation>
    <scope>NUCLEOTIDE SEQUENCE [LARGE SCALE GENOMIC DNA]</scope>
    <source>
        <strain evidence="8 9">CBS 131958</strain>
    </source>
</reference>
<organism evidence="8 9">
    <name type="scientific">Cyphellophora attinorum</name>
    <dbReference type="NCBI Taxonomy" id="1664694"/>
    <lineage>
        <taxon>Eukaryota</taxon>
        <taxon>Fungi</taxon>
        <taxon>Dikarya</taxon>
        <taxon>Ascomycota</taxon>
        <taxon>Pezizomycotina</taxon>
        <taxon>Eurotiomycetes</taxon>
        <taxon>Chaetothyriomycetidae</taxon>
        <taxon>Chaetothyriales</taxon>
        <taxon>Cyphellophoraceae</taxon>
        <taxon>Cyphellophora</taxon>
    </lineage>
</organism>
<sequence>MPTFEVFQSTSDGRITQRETTKPDLTGDQVLVKISASGVCGTDLHYRTSGIVLGHEGVGTVIAIGPNCSQLQLGVRVGWGYIHDSCGHCQSCLAGREVYCPDVKMYGQDDHDQGSFAHQAVWREAFLFELPEALQDAEAAPLMCAGATIWNAIETYNIRGGQCVGVSGVGGLGHLAIQFAAKLGCEVVAFSSTESKREEALRLGAKHFFVTKGSAKLSVPRELDHLLVTTGALPDWNSMLPLLSAEATIYPLTVSFSNISIPAFPFIAKGLTLQGSVVSPRGAHKRMLKFAAFHGIKPVIETFPMTAEGIEEALHKLDEGKIRYRGVLVAE</sequence>